<reference evidence="1 2" key="1">
    <citation type="submission" date="2023-02" db="EMBL/GenBank/DDBJ databases">
        <title>Genome sequence of Mucilaginibacter jinjuensis strain KACC 16571.</title>
        <authorList>
            <person name="Kim S."/>
            <person name="Heo J."/>
            <person name="Kwon S.-W."/>
        </authorList>
    </citation>
    <scope>NUCLEOTIDE SEQUENCE [LARGE SCALE GENOMIC DNA]</scope>
    <source>
        <strain evidence="1 2">KACC 16571</strain>
    </source>
</reference>
<accession>A0ABY7T9F3</accession>
<keyword evidence="2" id="KW-1185">Reference proteome</keyword>
<organism evidence="1 2">
    <name type="scientific">Mucilaginibacter jinjuensis</name>
    <dbReference type="NCBI Taxonomy" id="1176721"/>
    <lineage>
        <taxon>Bacteria</taxon>
        <taxon>Pseudomonadati</taxon>
        <taxon>Bacteroidota</taxon>
        <taxon>Sphingobacteriia</taxon>
        <taxon>Sphingobacteriales</taxon>
        <taxon>Sphingobacteriaceae</taxon>
        <taxon>Mucilaginibacter</taxon>
    </lineage>
</organism>
<sequence>MEIIDNYSYVSDYTVDANFFKRFSTVKCKWRGSRYWKVLKDNSFTLVNDIAFFAFERESKEVFLRYEGKMLLNVVFGETENDVEEVFEQIKMHNTSMKDFIFNNSLTFYNELNEFMLNIKPDEQDYRLLRDEIEQLKSGKKYEELSEHELYHQENRPRFIVKL</sequence>
<dbReference type="Proteomes" id="UP001216139">
    <property type="component" value="Chromosome"/>
</dbReference>
<gene>
    <name evidence="1" type="ORF">PQO05_03165</name>
</gene>
<dbReference type="RefSeq" id="WP_273631206.1">
    <property type="nucleotide sequence ID" value="NZ_CP117167.1"/>
</dbReference>
<evidence type="ECO:0000313" key="1">
    <source>
        <dbReference type="EMBL" id="WCT12933.1"/>
    </source>
</evidence>
<evidence type="ECO:0008006" key="3">
    <source>
        <dbReference type="Google" id="ProtNLM"/>
    </source>
</evidence>
<proteinExistence type="predicted"/>
<protein>
    <recommendedName>
        <fullName evidence="3">DUF4375 domain-containing protein</fullName>
    </recommendedName>
</protein>
<evidence type="ECO:0000313" key="2">
    <source>
        <dbReference type="Proteomes" id="UP001216139"/>
    </source>
</evidence>
<dbReference type="EMBL" id="CP117167">
    <property type="protein sequence ID" value="WCT12933.1"/>
    <property type="molecule type" value="Genomic_DNA"/>
</dbReference>
<name>A0ABY7T9F3_9SPHI</name>